<evidence type="ECO:0000313" key="2">
    <source>
        <dbReference type="Proteomes" id="UP000282454"/>
    </source>
</evidence>
<dbReference type="RefSeq" id="WP_147460111.1">
    <property type="nucleotide sequence ID" value="NZ_RCDD01000003.1"/>
</dbReference>
<dbReference type="EMBL" id="RCDD01000003">
    <property type="protein sequence ID" value="RLK58381.1"/>
    <property type="molecule type" value="Genomic_DNA"/>
</dbReference>
<dbReference type="Proteomes" id="UP000282454">
    <property type="component" value="Unassembled WGS sequence"/>
</dbReference>
<evidence type="ECO:0000313" key="1">
    <source>
        <dbReference type="EMBL" id="RLK58381.1"/>
    </source>
</evidence>
<accession>A0A421B291</accession>
<gene>
    <name evidence="1" type="ORF">CLV68_4480</name>
</gene>
<dbReference type="AlphaFoldDB" id="A0A421B291"/>
<keyword evidence="2" id="KW-1185">Reference proteome</keyword>
<name>A0A421B291_9PSEU</name>
<organism evidence="1 2">
    <name type="scientific">Actinokineospora cianjurensis</name>
    <dbReference type="NCBI Taxonomy" id="585224"/>
    <lineage>
        <taxon>Bacteria</taxon>
        <taxon>Bacillati</taxon>
        <taxon>Actinomycetota</taxon>
        <taxon>Actinomycetes</taxon>
        <taxon>Pseudonocardiales</taxon>
        <taxon>Pseudonocardiaceae</taxon>
        <taxon>Actinokineospora</taxon>
    </lineage>
</organism>
<sequence>MAVRLTGNGHIALTGAGIGPTVLSLRQAALLRDDLHRAVFMYPGYGIPAGSAITRAVVTVVRHEKGRIALITPVGHVDLALLQVGRLRRALLTANAESTSRTYVGAPTEPAMRQGIEAVVASHAIPDRVVRTTRCLSHTSSTGGAL</sequence>
<protein>
    <submittedName>
        <fullName evidence="1">Uncharacterized protein</fullName>
    </submittedName>
</protein>
<proteinExistence type="predicted"/>
<reference evidence="1 2" key="1">
    <citation type="submission" date="2018-10" db="EMBL/GenBank/DDBJ databases">
        <title>Genomic Encyclopedia of Archaeal and Bacterial Type Strains, Phase II (KMG-II): from individual species to whole genera.</title>
        <authorList>
            <person name="Goeker M."/>
        </authorList>
    </citation>
    <scope>NUCLEOTIDE SEQUENCE [LARGE SCALE GENOMIC DNA]</scope>
    <source>
        <strain evidence="1 2">DSM 45657</strain>
    </source>
</reference>
<comment type="caution">
    <text evidence="1">The sequence shown here is derived from an EMBL/GenBank/DDBJ whole genome shotgun (WGS) entry which is preliminary data.</text>
</comment>